<sequence length="203" mass="21746">MATPFQSEDCIITERAGIIDSGHVVHAAIADTTGKILYPVGNPHRVILARPTVKPAQALAVLETRAFDQFGFDDANLALMCASHNSESRHISRANTMLAKVGAEEGDLACGGHPTLSSAVNRAWIKSDYVPSAVCNSYSGKHAGMMGGAKAIGATVSNYHRSEHPMQLRVKQVFDELYSWDTNGPEWGVDRCNPPAPAAPLHV</sequence>
<organism evidence="1 2">
    <name type="scientific">Coleophoma crateriformis</name>
    <dbReference type="NCBI Taxonomy" id="565419"/>
    <lineage>
        <taxon>Eukaryota</taxon>
        <taxon>Fungi</taxon>
        <taxon>Dikarya</taxon>
        <taxon>Ascomycota</taxon>
        <taxon>Pezizomycotina</taxon>
        <taxon>Leotiomycetes</taxon>
        <taxon>Helotiales</taxon>
        <taxon>Dermateaceae</taxon>
        <taxon>Coleophoma</taxon>
    </lineage>
</organism>
<dbReference type="OrthoDB" id="2588474at2759"/>
<accession>A0A3D8QC73</accession>
<dbReference type="PANTHER" id="PTHR42110:SF1">
    <property type="entry name" value="L-ASPARAGINASE, PUTATIVE (AFU_ORTHOLOGUE AFUA_3G11890)-RELATED"/>
    <property type="match status" value="1"/>
</dbReference>
<dbReference type="Proteomes" id="UP000256328">
    <property type="component" value="Unassembled WGS sequence"/>
</dbReference>
<proteinExistence type="predicted"/>
<dbReference type="PANTHER" id="PTHR42110">
    <property type="entry name" value="L-ASPARAGINASE, PUTATIVE (AFU_ORTHOLOGUE AFUA_3G11890)-RELATED"/>
    <property type="match status" value="1"/>
</dbReference>
<dbReference type="EMBL" id="PDLN01000020">
    <property type="protein sequence ID" value="RDW59054.1"/>
    <property type="molecule type" value="Genomic_DNA"/>
</dbReference>
<evidence type="ECO:0008006" key="3">
    <source>
        <dbReference type="Google" id="ProtNLM"/>
    </source>
</evidence>
<keyword evidence="2" id="KW-1185">Reference proteome</keyword>
<dbReference type="Pfam" id="PF06089">
    <property type="entry name" value="Asparaginase_II"/>
    <property type="match status" value="1"/>
</dbReference>
<gene>
    <name evidence="1" type="ORF">BP5796_11978</name>
</gene>
<evidence type="ECO:0000313" key="2">
    <source>
        <dbReference type="Proteomes" id="UP000256328"/>
    </source>
</evidence>
<reference evidence="1 2" key="1">
    <citation type="journal article" date="2018" name="IMA Fungus">
        <title>IMA Genome-F 9: Draft genome sequence of Annulohypoxylon stygium, Aspergillus mulundensis, Berkeleyomyces basicola (syn. Thielaviopsis basicola), Ceratocystis smalleyi, two Cercospora beticola strains, Coleophoma cylindrospora, Fusarium fracticaudum, Phialophora cf. hyalina, and Morchella septimelata.</title>
        <authorList>
            <person name="Wingfield B.D."/>
            <person name="Bills G.F."/>
            <person name="Dong Y."/>
            <person name="Huang W."/>
            <person name="Nel W.J."/>
            <person name="Swalarsk-Parry B.S."/>
            <person name="Vaghefi N."/>
            <person name="Wilken P.M."/>
            <person name="An Z."/>
            <person name="de Beer Z.W."/>
            <person name="De Vos L."/>
            <person name="Chen L."/>
            <person name="Duong T.A."/>
            <person name="Gao Y."/>
            <person name="Hammerbacher A."/>
            <person name="Kikkert J.R."/>
            <person name="Li Y."/>
            <person name="Li H."/>
            <person name="Li K."/>
            <person name="Li Q."/>
            <person name="Liu X."/>
            <person name="Ma X."/>
            <person name="Naidoo K."/>
            <person name="Pethybridge S.J."/>
            <person name="Sun J."/>
            <person name="Steenkamp E.T."/>
            <person name="van der Nest M.A."/>
            <person name="van Wyk S."/>
            <person name="Wingfield M.J."/>
            <person name="Xiong C."/>
            <person name="Yue Q."/>
            <person name="Zhang X."/>
        </authorList>
    </citation>
    <scope>NUCLEOTIDE SEQUENCE [LARGE SCALE GENOMIC DNA]</scope>
    <source>
        <strain evidence="1 2">BP5796</strain>
    </source>
</reference>
<dbReference type="AlphaFoldDB" id="A0A3D8QC73"/>
<dbReference type="InterPro" id="IPR010349">
    <property type="entry name" value="Asparaginase_II"/>
</dbReference>
<comment type="caution">
    <text evidence="1">The sequence shown here is derived from an EMBL/GenBank/DDBJ whole genome shotgun (WGS) entry which is preliminary data.</text>
</comment>
<name>A0A3D8QC73_9HELO</name>
<protein>
    <recommendedName>
        <fullName evidence="3">Asparaginase</fullName>
    </recommendedName>
</protein>
<evidence type="ECO:0000313" key="1">
    <source>
        <dbReference type="EMBL" id="RDW59054.1"/>
    </source>
</evidence>